<dbReference type="PANTHER" id="PTHR47971">
    <property type="entry name" value="KINESIN-RELATED PROTEIN 6"/>
    <property type="match status" value="1"/>
</dbReference>
<keyword evidence="3 6" id="KW-0067">ATP-binding</keyword>
<keyword evidence="2 6" id="KW-0547">Nucleotide-binding</keyword>
<protein>
    <recommendedName>
        <fullName evidence="7">Kinesin-like protein</fullName>
    </recommendedName>
</protein>
<dbReference type="InterPro" id="IPR001752">
    <property type="entry name" value="Kinesin_motor_dom"/>
</dbReference>
<reference evidence="10 11" key="1">
    <citation type="submission" date="2024-10" db="EMBL/GenBank/DDBJ databases">
        <title>Updated reference genomes for cyclostephanoid diatoms.</title>
        <authorList>
            <person name="Roberts W.R."/>
            <person name="Alverson A.J."/>
        </authorList>
    </citation>
    <scope>NUCLEOTIDE SEQUENCE [LARGE SCALE GENOMIC DNA]</scope>
    <source>
        <strain evidence="10 11">AJA276-08</strain>
    </source>
</reference>
<feature type="compositionally biased region" description="Polar residues" evidence="8">
    <location>
        <begin position="471"/>
        <end position="489"/>
    </location>
</feature>
<dbReference type="InterPro" id="IPR036961">
    <property type="entry name" value="Kinesin_motor_dom_sf"/>
</dbReference>
<evidence type="ECO:0000256" key="5">
    <source>
        <dbReference type="ARBA" id="ARBA00061030"/>
    </source>
</evidence>
<evidence type="ECO:0000256" key="2">
    <source>
        <dbReference type="ARBA" id="ARBA00022741"/>
    </source>
</evidence>
<dbReference type="Proteomes" id="UP001530315">
    <property type="component" value="Unassembled WGS sequence"/>
</dbReference>
<comment type="caution">
    <text evidence="10">The sequence shown here is derived from an EMBL/GenBank/DDBJ whole genome shotgun (WGS) entry which is preliminary data.</text>
</comment>
<dbReference type="PROSITE" id="PS50067">
    <property type="entry name" value="KINESIN_MOTOR_2"/>
    <property type="match status" value="1"/>
</dbReference>
<evidence type="ECO:0000313" key="11">
    <source>
        <dbReference type="Proteomes" id="UP001530315"/>
    </source>
</evidence>
<dbReference type="PRINTS" id="PR00380">
    <property type="entry name" value="KINESINHEAVY"/>
</dbReference>
<dbReference type="SUPFAM" id="SSF52540">
    <property type="entry name" value="P-loop containing nucleoside triphosphate hydrolases"/>
    <property type="match status" value="1"/>
</dbReference>
<dbReference type="Gene3D" id="3.40.850.10">
    <property type="entry name" value="Kinesin motor domain"/>
    <property type="match status" value="1"/>
</dbReference>
<gene>
    <name evidence="10" type="ORF">ACHAW5_003959</name>
</gene>
<dbReference type="FunFam" id="3.40.850.10:FF:000012">
    <property type="entry name" value="Kinesin-like protein"/>
    <property type="match status" value="1"/>
</dbReference>
<dbReference type="EMBL" id="JALLAZ020001233">
    <property type="protein sequence ID" value="KAL3778193.1"/>
    <property type="molecule type" value="Genomic_DNA"/>
</dbReference>
<feature type="compositionally biased region" description="Low complexity" evidence="8">
    <location>
        <begin position="1"/>
        <end position="16"/>
    </location>
</feature>
<evidence type="ECO:0000256" key="3">
    <source>
        <dbReference type="ARBA" id="ARBA00022840"/>
    </source>
</evidence>
<dbReference type="PANTHER" id="PTHR47971:SF20">
    <property type="entry name" value="KINESIN-LIKE PROTEIN KIF24"/>
    <property type="match status" value="1"/>
</dbReference>
<feature type="domain" description="Kinesin motor" evidence="9">
    <location>
        <begin position="112"/>
        <end position="466"/>
    </location>
</feature>
<dbReference type="InterPro" id="IPR027640">
    <property type="entry name" value="Kinesin-like_fam"/>
</dbReference>
<evidence type="ECO:0000256" key="7">
    <source>
        <dbReference type="RuleBase" id="RU000394"/>
    </source>
</evidence>
<dbReference type="GO" id="GO:0003774">
    <property type="term" value="F:cytoskeletal motor activity"/>
    <property type="evidence" value="ECO:0007669"/>
    <property type="project" value="UniProtKB-UniRule"/>
</dbReference>
<name>A0ABD3NS58_9STRA</name>
<dbReference type="SMART" id="SM00129">
    <property type="entry name" value="KISc"/>
    <property type="match status" value="1"/>
</dbReference>
<feature type="binding site" evidence="6">
    <location>
        <begin position="216"/>
        <end position="223"/>
    </location>
    <ligand>
        <name>ATP</name>
        <dbReference type="ChEBI" id="CHEBI:30616"/>
    </ligand>
</feature>
<feature type="region of interest" description="Disordered" evidence="8">
    <location>
        <begin position="1"/>
        <end position="54"/>
    </location>
</feature>
<sequence>MAATTTTTTTTTSSSSAMPSSKDQTRMRIERMEADRRDRRLRTKELRANRAEEERRNISLGNPGDVDFVGLVARWREEHAGSARSHEDVGDVDDGAMMISTSTSTSTTRGDKICVCVRKRRLSPKEVLRMEHDAVTCLHPTATVHSARLRVDGISKYCDHNTFVFDHAFDEFSSTEDVYRHAARPLVRYVCAGGAAGGDGSGNGNGVPRGTVFAYGQTGSGKTYTMGGIQRMVAEDIFSILAGNGNGNGNGNNRLDGNSVKIGFSSEDTAVSVAIFEIYGGRIQDLLNNRNRLKVLEDGKGEVVVSGLEEFAVSSPREFLSLIERGQNNRTTHATEANDVSSRSHAICQILFRDKSNAGWRLRGKLSLVDLAGSERGNDTKSHDRQRRTESSEINTSLLALKECIRAIDGGSGHVPYRQSKLTLILKDCFVSKLARTAMIATLSPGSNSTDHTLNTLRYADRIKEKKVCNSFAQSDRSPTRSLTQSTKKSSVREQPATIACPPAIPDDRDECDDEYDELEEIMNGQDDHAPDGPEQQYSEIDRTVKRLFEEEENLLNSHMKSIHENAELLTEEGALLQSVQGDDYDIDVYASRLGEILDRKTALIRDLQVRLGSFRDLLRKEEELSGFM</sequence>
<keyword evidence="4 6" id="KW-0505">Motor protein</keyword>
<evidence type="ECO:0000313" key="10">
    <source>
        <dbReference type="EMBL" id="KAL3778193.1"/>
    </source>
</evidence>
<dbReference type="CDD" id="cd01367">
    <property type="entry name" value="KISc_KIF2_like"/>
    <property type="match status" value="1"/>
</dbReference>
<comment type="similarity">
    <text evidence="5">Belongs to the TRAFAC class myosin-kinesin ATPase superfamily. Kinesin family. KIN-13 subfamily.</text>
</comment>
<dbReference type="AlphaFoldDB" id="A0ABD3NS58"/>
<proteinExistence type="inferred from homology"/>
<dbReference type="InterPro" id="IPR019821">
    <property type="entry name" value="Kinesin_motor_CS"/>
</dbReference>
<dbReference type="GO" id="GO:0005524">
    <property type="term" value="F:ATP binding"/>
    <property type="evidence" value="ECO:0007669"/>
    <property type="project" value="UniProtKB-UniRule"/>
</dbReference>
<evidence type="ECO:0000256" key="8">
    <source>
        <dbReference type="SAM" id="MobiDB-lite"/>
    </source>
</evidence>
<keyword evidence="11" id="KW-1185">Reference proteome</keyword>
<evidence type="ECO:0000256" key="6">
    <source>
        <dbReference type="PROSITE-ProRule" id="PRU00283"/>
    </source>
</evidence>
<feature type="region of interest" description="Disordered" evidence="8">
    <location>
        <begin position="470"/>
        <end position="495"/>
    </location>
</feature>
<organism evidence="10 11">
    <name type="scientific">Stephanodiscus triporus</name>
    <dbReference type="NCBI Taxonomy" id="2934178"/>
    <lineage>
        <taxon>Eukaryota</taxon>
        <taxon>Sar</taxon>
        <taxon>Stramenopiles</taxon>
        <taxon>Ochrophyta</taxon>
        <taxon>Bacillariophyta</taxon>
        <taxon>Coscinodiscophyceae</taxon>
        <taxon>Thalassiosirophycidae</taxon>
        <taxon>Stephanodiscales</taxon>
        <taxon>Stephanodiscaceae</taxon>
        <taxon>Stephanodiscus</taxon>
    </lineage>
</organism>
<accession>A0ABD3NS58</accession>
<dbReference type="PROSITE" id="PS00411">
    <property type="entry name" value="KINESIN_MOTOR_1"/>
    <property type="match status" value="1"/>
</dbReference>
<dbReference type="GO" id="GO:0005874">
    <property type="term" value="C:microtubule"/>
    <property type="evidence" value="ECO:0007669"/>
    <property type="project" value="UniProtKB-KW"/>
</dbReference>
<evidence type="ECO:0000259" key="9">
    <source>
        <dbReference type="PROSITE" id="PS50067"/>
    </source>
</evidence>
<keyword evidence="1 7" id="KW-0493">Microtubule</keyword>
<dbReference type="Pfam" id="PF00225">
    <property type="entry name" value="Kinesin"/>
    <property type="match status" value="1"/>
</dbReference>
<feature type="compositionally biased region" description="Basic and acidic residues" evidence="8">
    <location>
        <begin position="23"/>
        <end position="54"/>
    </location>
</feature>
<evidence type="ECO:0000256" key="4">
    <source>
        <dbReference type="ARBA" id="ARBA00023175"/>
    </source>
</evidence>
<dbReference type="InterPro" id="IPR027417">
    <property type="entry name" value="P-loop_NTPase"/>
</dbReference>
<evidence type="ECO:0000256" key="1">
    <source>
        <dbReference type="ARBA" id="ARBA00022701"/>
    </source>
</evidence>